<keyword evidence="3" id="KW-1185">Reference proteome</keyword>
<comment type="caution">
    <text evidence="2">The sequence shown here is derived from an EMBL/GenBank/DDBJ whole genome shotgun (WGS) entry which is preliminary data.</text>
</comment>
<dbReference type="InterPro" id="IPR001296">
    <property type="entry name" value="Glyco_trans_1"/>
</dbReference>
<organism evidence="2 3">
    <name type="scientific">Limnobaculum eriocheiris</name>
    <dbReference type="NCBI Taxonomy" id="2897391"/>
    <lineage>
        <taxon>Bacteria</taxon>
        <taxon>Pseudomonadati</taxon>
        <taxon>Pseudomonadota</taxon>
        <taxon>Gammaproteobacteria</taxon>
        <taxon>Enterobacterales</taxon>
        <taxon>Budviciaceae</taxon>
        <taxon>Limnobaculum</taxon>
    </lineage>
</organism>
<dbReference type="Pfam" id="PF00534">
    <property type="entry name" value="Glycos_transf_1"/>
    <property type="match status" value="1"/>
</dbReference>
<evidence type="ECO:0000313" key="2">
    <source>
        <dbReference type="EMBL" id="MCD1124788.1"/>
    </source>
</evidence>
<dbReference type="AlphaFoldDB" id="A0A9X1SIU4"/>
<proteinExistence type="predicted"/>
<sequence length="360" mass="41560">MKKILFYLNSMKPAGGIERVVSTIVGKLSSSYEITILVKDDGDSFYAISDNVKLVSMNNPLILNMNNRLFRIFQIGKSVFTSVKFLRSFIHNNRYDYIYITHPMNHVEYLLAGGNTDKLIISEHGSSHGYNFFYRIIKRLTYKSCLFYCIPTKQDYNLYMSKGFPAVYIPHFRSDMVFSLNNKKEKIVLNVGRFTADKQQLVLLYCWNQLVIRGLLPDGWTLIIIGEGELENELLKFIKDNQLNSVTLLRTLTRIESIYSKVSIFALTSRFEGFGMVLLEAISFGVPCVSFDCPSGPRDIIEDGYNGFLAELNNVEEYIDKLSILLKESDLREEMGRNALIKAEEWNDNIILQHWFKVFK</sequence>
<dbReference type="RefSeq" id="WP_230607798.1">
    <property type="nucleotide sequence ID" value="NZ_JAJNAG010000002.1"/>
</dbReference>
<dbReference type="CDD" id="cd03820">
    <property type="entry name" value="GT4_AmsD-like"/>
    <property type="match status" value="1"/>
</dbReference>
<name>A0A9X1SIU4_9GAMM</name>
<dbReference type="GO" id="GO:0016757">
    <property type="term" value="F:glycosyltransferase activity"/>
    <property type="evidence" value="ECO:0007669"/>
    <property type="project" value="InterPro"/>
</dbReference>
<dbReference type="SUPFAM" id="SSF53756">
    <property type="entry name" value="UDP-Glycosyltransferase/glycogen phosphorylase"/>
    <property type="match status" value="1"/>
</dbReference>
<dbReference type="PANTHER" id="PTHR45947">
    <property type="entry name" value="SULFOQUINOVOSYL TRANSFERASE SQD2"/>
    <property type="match status" value="1"/>
</dbReference>
<dbReference type="Gene3D" id="3.40.50.2000">
    <property type="entry name" value="Glycogen Phosphorylase B"/>
    <property type="match status" value="2"/>
</dbReference>
<accession>A0A9X1SIU4</accession>
<dbReference type="PANTHER" id="PTHR45947:SF3">
    <property type="entry name" value="SULFOQUINOVOSYL TRANSFERASE SQD2"/>
    <property type="match status" value="1"/>
</dbReference>
<protein>
    <submittedName>
        <fullName evidence="2">Glycosyltransferase family 4 protein</fullName>
    </submittedName>
</protein>
<evidence type="ECO:0000259" key="1">
    <source>
        <dbReference type="Pfam" id="PF00534"/>
    </source>
</evidence>
<evidence type="ECO:0000313" key="3">
    <source>
        <dbReference type="Proteomes" id="UP001139171"/>
    </source>
</evidence>
<dbReference type="EMBL" id="JAJNAG010000002">
    <property type="protein sequence ID" value="MCD1124788.1"/>
    <property type="molecule type" value="Genomic_DNA"/>
</dbReference>
<reference evidence="2" key="1">
    <citation type="submission" date="2021-11" db="EMBL/GenBank/DDBJ databases">
        <title>Jinshanibacter sp. isolated from one year old Eriocheir sinensis.</title>
        <authorList>
            <person name="Li J.-Y."/>
            <person name="He W."/>
            <person name="Gao T.-H."/>
        </authorList>
    </citation>
    <scope>NUCLEOTIDE SEQUENCE</scope>
    <source>
        <strain evidence="2">LJY008</strain>
    </source>
</reference>
<gene>
    <name evidence="2" type="ORF">LPW36_01855</name>
</gene>
<dbReference type="InterPro" id="IPR050194">
    <property type="entry name" value="Glycosyltransferase_grp1"/>
</dbReference>
<dbReference type="Proteomes" id="UP001139171">
    <property type="component" value="Unassembled WGS sequence"/>
</dbReference>
<feature type="domain" description="Glycosyl transferase family 1" evidence="1">
    <location>
        <begin position="179"/>
        <end position="339"/>
    </location>
</feature>